<dbReference type="Pfam" id="PF23023">
    <property type="entry name" value="Anti-Pycsar_Apyc1"/>
    <property type="match status" value="1"/>
</dbReference>
<dbReference type="EMBL" id="LJKE01000104">
    <property type="protein sequence ID" value="KZD55701.1"/>
    <property type="molecule type" value="Genomic_DNA"/>
</dbReference>
<dbReference type="AlphaFoldDB" id="A0A164LDK9"/>
<reference evidence="2 3" key="1">
    <citation type="submission" date="2015-09" db="EMBL/GenBank/DDBJ databases">
        <title>Bacillus cereus food isolates.</title>
        <authorList>
            <person name="Boekhorst J."/>
        </authorList>
    </citation>
    <scope>NUCLEOTIDE SEQUENCE [LARGE SCALE GENOMIC DNA]</scope>
    <source>
        <strain evidence="2 3">B4088</strain>
    </source>
</reference>
<evidence type="ECO:0000313" key="2">
    <source>
        <dbReference type="EMBL" id="KZD55701.1"/>
    </source>
</evidence>
<name>A0A164LDK9_BACCE</name>
<accession>A0A164LDK9</accession>
<evidence type="ECO:0000313" key="3">
    <source>
        <dbReference type="Proteomes" id="UP000076482"/>
    </source>
</evidence>
<dbReference type="SMART" id="SM00849">
    <property type="entry name" value="Lactamase_B"/>
    <property type="match status" value="1"/>
</dbReference>
<feature type="domain" description="Metallo-beta-lactamase" evidence="1">
    <location>
        <begin position="18"/>
        <end position="218"/>
    </location>
</feature>
<dbReference type="InterPro" id="IPR036866">
    <property type="entry name" value="RibonucZ/Hydroxyglut_hydro"/>
</dbReference>
<gene>
    <name evidence="2" type="ORF">B4088_5446</name>
</gene>
<dbReference type="Proteomes" id="UP000076482">
    <property type="component" value="Unassembled WGS sequence"/>
</dbReference>
<dbReference type="GO" id="GO:0016787">
    <property type="term" value="F:hydrolase activity"/>
    <property type="evidence" value="ECO:0007669"/>
    <property type="project" value="UniProtKB-KW"/>
</dbReference>
<organism evidence="2 3">
    <name type="scientific">Bacillus cereus</name>
    <dbReference type="NCBI Taxonomy" id="1396"/>
    <lineage>
        <taxon>Bacteria</taxon>
        <taxon>Bacillati</taxon>
        <taxon>Bacillota</taxon>
        <taxon>Bacilli</taxon>
        <taxon>Bacillales</taxon>
        <taxon>Bacillaceae</taxon>
        <taxon>Bacillus</taxon>
        <taxon>Bacillus cereus group</taxon>
    </lineage>
</organism>
<sequence length="240" mass="26786">MNTIKFLGLNAAFEKGFKNNGFFFKGDALFLLDMSSENFAGMRDKGLFSKVKEIHCIITHTHGDHVSGIGDLALYSYYSVAPGFSKKLKVYAPQPIFNDVSALLRIFGATSEHVDAFSFEVNEENTVNGVTFKPLSVTHTPVLECFAYEIILGEDTIYYSGDSNIIPTAVLEKHLNGEYNEFYQDTCIAEYPGNVHLPLSTLQELVGQAYRSNVFLMHLDNGFPIQKSIELGFQIPSIEK</sequence>
<proteinExistence type="predicted"/>
<dbReference type="Gene3D" id="3.60.15.10">
    <property type="entry name" value="Ribonuclease Z/Hydroxyacylglutathione hydrolase-like"/>
    <property type="match status" value="1"/>
</dbReference>
<dbReference type="RefSeq" id="WP_161940848.1">
    <property type="nucleotide sequence ID" value="NZ_LJKE01000104.1"/>
</dbReference>
<comment type="caution">
    <text evidence="2">The sequence shown here is derived from an EMBL/GenBank/DDBJ whole genome shotgun (WGS) entry which is preliminary data.</text>
</comment>
<dbReference type="InterPro" id="IPR001279">
    <property type="entry name" value="Metallo-B-lactamas"/>
</dbReference>
<evidence type="ECO:0000259" key="1">
    <source>
        <dbReference type="SMART" id="SM00849"/>
    </source>
</evidence>
<dbReference type="PATRIC" id="fig|1396.535.peg.6016"/>
<dbReference type="SUPFAM" id="SSF56281">
    <property type="entry name" value="Metallo-hydrolase/oxidoreductase"/>
    <property type="match status" value="1"/>
</dbReference>
<protein>
    <submittedName>
        <fullName evidence="2">Metal-dependent hydrolase</fullName>
    </submittedName>
</protein>
<keyword evidence="2" id="KW-0378">Hydrolase</keyword>